<dbReference type="GO" id="GO:0005829">
    <property type="term" value="C:cytosol"/>
    <property type="evidence" value="ECO:0007669"/>
    <property type="project" value="TreeGrafter"/>
</dbReference>
<dbReference type="GO" id="GO:2000051">
    <property type="term" value="P:negative regulation of non-canonical Wnt signaling pathway"/>
    <property type="evidence" value="ECO:0007669"/>
    <property type="project" value="TreeGrafter"/>
</dbReference>
<dbReference type="GO" id="GO:0006511">
    <property type="term" value="P:ubiquitin-dependent protein catabolic process"/>
    <property type="evidence" value="ECO:0007669"/>
    <property type="project" value="TreeGrafter"/>
</dbReference>
<dbReference type="Proteomes" id="UP000314982">
    <property type="component" value="Unassembled WGS sequence"/>
</dbReference>
<evidence type="ECO:0008006" key="3">
    <source>
        <dbReference type="Google" id="ProtNLM"/>
    </source>
</evidence>
<dbReference type="Ensembl" id="ENSHHUT00000070607.1">
    <property type="protein sequence ID" value="ENSHHUP00000068315.1"/>
    <property type="gene ID" value="ENSHHUG00000040274.1"/>
</dbReference>
<dbReference type="GO" id="GO:0002040">
    <property type="term" value="P:sprouting angiogenesis"/>
    <property type="evidence" value="ECO:0007669"/>
    <property type="project" value="TreeGrafter"/>
</dbReference>
<dbReference type="GeneTree" id="ENSGT00630000089884"/>
<dbReference type="GO" id="GO:0004842">
    <property type="term" value="F:ubiquitin-protein transferase activity"/>
    <property type="evidence" value="ECO:0007669"/>
    <property type="project" value="InterPro"/>
</dbReference>
<dbReference type="GO" id="GO:0005730">
    <property type="term" value="C:nucleolus"/>
    <property type="evidence" value="ECO:0007669"/>
    <property type="project" value="TreeGrafter"/>
</dbReference>
<dbReference type="PANTHER" id="PTHR22605:SF18">
    <property type="entry name" value="E3 UBIQUITIN-PROTEIN LIGASE RNF213-ALPHA"/>
    <property type="match status" value="1"/>
</dbReference>
<dbReference type="GO" id="GO:0016020">
    <property type="term" value="C:membrane"/>
    <property type="evidence" value="ECO:0007669"/>
    <property type="project" value="TreeGrafter"/>
</dbReference>
<evidence type="ECO:0000313" key="2">
    <source>
        <dbReference type="Proteomes" id="UP000314982"/>
    </source>
</evidence>
<dbReference type="AlphaFoldDB" id="A0A4W5Q352"/>
<reference evidence="1" key="2">
    <citation type="submission" date="2025-08" db="UniProtKB">
        <authorList>
            <consortium name="Ensembl"/>
        </authorList>
    </citation>
    <scope>IDENTIFICATION</scope>
</reference>
<dbReference type="GO" id="GO:0016887">
    <property type="term" value="F:ATP hydrolysis activity"/>
    <property type="evidence" value="ECO:0007669"/>
    <property type="project" value="InterPro"/>
</dbReference>
<reference evidence="2" key="1">
    <citation type="submission" date="2018-06" db="EMBL/GenBank/DDBJ databases">
        <title>Genome assembly of Danube salmon.</title>
        <authorList>
            <person name="Macqueen D.J."/>
            <person name="Gundappa M.K."/>
        </authorList>
    </citation>
    <scope>NUCLEOTIDE SEQUENCE [LARGE SCALE GENOMIC DNA]</scope>
</reference>
<organism evidence="1 2">
    <name type="scientific">Hucho hucho</name>
    <name type="common">huchen</name>
    <dbReference type="NCBI Taxonomy" id="62062"/>
    <lineage>
        <taxon>Eukaryota</taxon>
        <taxon>Metazoa</taxon>
        <taxon>Chordata</taxon>
        <taxon>Craniata</taxon>
        <taxon>Vertebrata</taxon>
        <taxon>Euteleostomi</taxon>
        <taxon>Actinopterygii</taxon>
        <taxon>Neopterygii</taxon>
        <taxon>Teleostei</taxon>
        <taxon>Protacanthopterygii</taxon>
        <taxon>Salmoniformes</taxon>
        <taxon>Salmonidae</taxon>
        <taxon>Salmoninae</taxon>
        <taxon>Hucho</taxon>
    </lineage>
</organism>
<dbReference type="STRING" id="62062.ENSHHUP00000068315"/>
<keyword evidence="2" id="KW-1185">Reference proteome</keyword>
<sequence>MRVWYEKRVQIFLNTWNLLRVSVATNEIKIPEDFWREDLDLDSNLQYLLPRRQGPGLCSTALLSHLVALHNELLRSVDRHTGEDTSYKVSLSELTELHVIRYELEKDLLPLVLSNCQYSLERGKETLSEYDLPKIQQQVLTRFLQGKPLITLTGIPTLVTRHERDYDIIFKMVKGNVSQERLPSLTLTALSRDLQSYSEVCEALKAVELALGFLSMTGGDSQMALVCYLEDMLKMGEQTDPHILKLLFAQLRDFPPSLLFKDPFSGVSAEYQQPLEEEQKRMLQGFISKGHIDTWLLEMHEFLLLNLGKPHVSDTYRPHWSVKETLSGYMDRKEVEVLPDVEASFPDEILLSQIVETWKFTVTSQQEWMM</sequence>
<name>A0A4W5Q352_9TELE</name>
<proteinExistence type="predicted"/>
<dbReference type="InterPro" id="IPR031248">
    <property type="entry name" value="RNF213"/>
</dbReference>
<reference evidence="1" key="3">
    <citation type="submission" date="2025-09" db="UniProtKB">
        <authorList>
            <consortium name="Ensembl"/>
        </authorList>
    </citation>
    <scope>IDENTIFICATION</scope>
</reference>
<evidence type="ECO:0000313" key="1">
    <source>
        <dbReference type="Ensembl" id="ENSHHUP00000068315.1"/>
    </source>
</evidence>
<dbReference type="PANTHER" id="PTHR22605">
    <property type="entry name" value="RZ-TYPE DOMAIN-CONTAINING PROTEIN"/>
    <property type="match status" value="1"/>
</dbReference>
<accession>A0A4W5Q352</accession>
<protein>
    <recommendedName>
        <fullName evidence="3">Ring finger protein 213</fullName>
    </recommendedName>
</protein>